<accession>X1CWZ3</accession>
<organism evidence="2">
    <name type="scientific">marine sediment metagenome</name>
    <dbReference type="NCBI Taxonomy" id="412755"/>
    <lineage>
        <taxon>unclassified sequences</taxon>
        <taxon>metagenomes</taxon>
        <taxon>ecological metagenomes</taxon>
    </lineage>
</organism>
<feature type="region of interest" description="Disordered" evidence="1">
    <location>
        <begin position="1"/>
        <end position="126"/>
    </location>
</feature>
<comment type="caution">
    <text evidence="2">The sequence shown here is derived from an EMBL/GenBank/DDBJ whole genome shotgun (WGS) entry which is preliminary data.</text>
</comment>
<dbReference type="EMBL" id="BART01013098">
    <property type="protein sequence ID" value="GAG88741.1"/>
    <property type="molecule type" value="Genomic_DNA"/>
</dbReference>
<sequence length="126" mass="13711">MGFADAVSSASKRGLKKAKKRFKKAKPLGPSLTKAHPAKKKTAASPAKKAKGFIERQRTHFSNLKEAKSSPVGPATKPTETKATQAQTKKLGQALEAKKKATVSREKASRDKREKASGFKKRPRKN</sequence>
<feature type="compositionally biased region" description="Low complexity" evidence="1">
    <location>
        <begin position="74"/>
        <end position="90"/>
    </location>
</feature>
<proteinExistence type="predicted"/>
<feature type="compositionally biased region" description="Basic residues" evidence="1">
    <location>
        <begin position="13"/>
        <end position="26"/>
    </location>
</feature>
<reference evidence="2" key="1">
    <citation type="journal article" date="2014" name="Front. Microbiol.">
        <title>High frequency of phylogenetically diverse reductive dehalogenase-homologous genes in deep subseafloor sedimentary metagenomes.</title>
        <authorList>
            <person name="Kawai M."/>
            <person name="Futagami T."/>
            <person name="Toyoda A."/>
            <person name="Takaki Y."/>
            <person name="Nishi S."/>
            <person name="Hori S."/>
            <person name="Arai W."/>
            <person name="Tsubouchi T."/>
            <person name="Morono Y."/>
            <person name="Uchiyama I."/>
            <person name="Ito T."/>
            <person name="Fujiyama A."/>
            <person name="Inagaki F."/>
            <person name="Takami H."/>
        </authorList>
    </citation>
    <scope>NUCLEOTIDE SEQUENCE</scope>
    <source>
        <strain evidence="2">Expedition CK06-06</strain>
    </source>
</reference>
<evidence type="ECO:0000313" key="2">
    <source>
        <dbReference type="EMBL" id="GAG88741.1"/>
    </source>
</evidence>
<name>X1CWZ3_9ZZZZ</name>
<protein>
    <submittedName>
        <fullName evidence="2">Uncharacterized protein</fullName>
    </submittedName>
</protein>
<gene>
    <name evidence="2" type="ORF">S01H4_26983</name>
</gene>
<feature type="compositionally biased region" description="Basic and acidic residues" evidence="1">
    <location>
        <begin position="96"/>
        <end position="117"/>
    </location>
</feature>
<feature type="compositionally biased region" description="Basic and acidic residues" evidence="1">
    <location>
        <begin position="52"/>
        <end position="68"/>
    </location>
</feature>
<evidence type="ECO:0000256" key="1">
    <source>
        <dbReference type="SAM" id="MobiDB-lite"/>
    </source>
</evidence>
<dbReference type="AlphaFoldDB" id="X1CWZ3"/>